<reference evidence="2 3" key="1">
    <citation type="submission" date="2023-07" db="EMBL/GenBank/DDBJ databases">
        <title>Sequencing the genomes of 1000 actinobacteria strains.</title>
        <authorList>
            <person name="Klenk H.-P."/>
        </authorList>
    </citation>
    <scope>NUCLEOTIDE SEQUENCE [LARGE SCALE GENOMIC DNA]</scope>
    <source>
        <strain evidence="2 3">DSM 46740</strain>
    </source>
</reference>
<feature type="transmembrane region" description="Helical" evidence="1">
    <location>
        <begin position="209"/>
        <end position="229"/>
    </location>
</feature>
<gene>
    <name evidence="2" type="ORF">J2853_007479</name>
</gene>
<protein>
    <submittedName>
        <fullName evidence="2">Membrane protein</fullName>
    </submittedName>
</protein>
<feature type="transmembrane region" description="Helical" evidence="1">
    <location>
        <begin position="40"/>
        <end position="60"/>
    </location>
</feature>
<feature type="transmembrane region" description="Helical" evidence="1">
    <location>
        <begin position="72"/>
        <end position="96"/>
    </location>
</feature>
<feature type="transmembrane region" description="Helical" evidence="1">
    <location>
        <begin position="108"/>
        <end position="129"/>
    </location>
</feature>
<feature type="transmembrane region" description="Helical" evidence="1">
    <location>
        <begin position="16"/>
        <end position="34"/>
    </location>
</feature>
<keyword evidence="1" id="KW-0812">Transmembrane</keyword>
<keyword evidence="1" id="KW-1133">Transmembrane helix</keyword>
<keyword evidence="1" id="KW-0472">Membrane</keyword>
<dbReference type="Proteomes" id="UP001225356">
    <property type="component" value="Unassembled WGS sequence"/>
</dbReference>
<proteinExistence type="predicted"/>
<dbReference type="RefSeq" id="WP_307565466.1">
    <property type="nucleotide sequence ID" value="NZ_JAUSQU010000001.1"/>
</dbReference>
<evidence type="ECO:0000313" key="2">
    <source>
        <dbReference type="EMBL" id="MDP9848268.1"/>
    </source>
</evidence>
<name>A0ABT9QPS5_9ACTN</name>
<sequence>MNVRSRSAQQGHPGELRLPAACAVLVAIALYAALPSRLIVGPRFVVPVLELVLLVVLVAVNPRRMLKENRLLRRLSIALVLIIAVTNSAALVLVIIELVSGHASEGRQLLLAAGQVWLTNIIIFGLAFWELDRGGPVQRTQAREQGLPMADFRFPQDEDHDAIEEVAARSSAKSGWTPGFVDYLYVSVTNSSAFSPTDTMPLSARAKMLMAAESVSALVLSVVVISRGVSLLK</sequence>
<comment type="caution">
    <text evidence="2">The sequence shown here is derived from an EMBL/GenBank/DDBJ whole genome shotgun (WGS) entry which is preliminary data.</text>
</comment>
<keyword evidence="3" id="KW-1185">Reference proteome</keyword>
<organism evidence="2 3">
    <name type="scientific">Streptosporangium lutulentum</name>
    <dbReference type="NCBI Taxonomy" id="1461250"/>
    <lineage>
        <taxon>Bacteria</taxon>
        <taxon>Bacillati</taxon>
        <taxon>Actinomycetota</taxon>
        <taxon>Actinomycetes</taxon>
        <taxon>Streptosporangiales</taxon>
        <taxon>Streptosporangiaceae</taxon>
        <taxon>Streptosporangium</taxon>
    </lineage>
</organism>
<accession>A0ABT9QPS5</accession>
<evidence type="ECO:0000256" key="1">
    <source>
        <dbReference type="SAM" id="Phobius"/>
    </source>
</evidence>
<evidence type="ECO:0000313" key="3">
    <source>
        <dbReference type="Proteomes" id="UP001225356"/>
    </source>
</evidence>
<dbReference type="EMBL" id="JAUSQU010000001">
    <property type="protein sequence ID" value="MDP9848268.1"/>
    <property type="molecule type" value="Genomic_DNA"/>
</dbReference>